<reference evidence="2 3" key="1">
    <citation type="journal article" date="2021" name="bioRxiv">
        <title>Chromosome-scale and haplotype-resolved genome assembly of a tetraploid potato cultivar.</title>
        <authorList>
            <person name="Sun H."/>
            <person name="Jiao W.-B."/>
            <person name="Krause K."/>
            <person name="Campoy J.A."/>
            <person name="Goel M."/>
            <person name="Folz-Donahue K."/>
            <person name="Kukat C."/>
            <person name="Huettel B."/>
            <person name="Schneeberger K."/>
        </authorList>
    </citation>
    <scope>NUCLEOTIDE SEQUENCE [LARGE SCALE GENOMIC DNA]</scope>
    <source>
        <strain evidence="2">SolTubOtavaFocal</strain>
        <tissue evidence="2">Leaves</tissue>
    </source>
</reference>
<name>A0ABQ7WE76_SOLTU</name>
<feature type="domain" description="Reverse transcriptase zinc-binding" evidence="1">
    <location>
        <begin position="125"/>
        <end position="210"/>
    </location>
</feature>
<dbReference type="EMBL" id="JAIVGD010000002">
    <property type="protein sequence ID" value="KAH0779037.1"/>
    <property type="molecule type" value="Genomic_DNA"/>
</dbReference>
<accession>A0ABQ7WE76</accession>
<gene>
    <name evidence="2" type="ORF">KY290_005464</name>
</gene>
<sequence length="336" mass="40346">MGNKYGKKLHPIVAKCVGASHVWKKMVAMRDEIEHKIWWQVKAGNSSFWFDNWTKQGALYFTEGESTMEEEIEVKEFFENGIWKIDKLREFISEEMTEYIIENIKPGMTETLDKAWWMGNSTGEFTVKSAYHLVRHKRDKIEWNNCMWLKCLSFKISFFIWRVWKKRIVTDDNLKRMRMNIVSKYYCCDSGEMKTMTHLLLTAPIAQRLWKQFASCAGIIIGGQQLHKLIFQWWEYDGNPKVQHIMKAIPAIVMWELWKRMNAKRHDKEISFNKMYSQCQLTVHQLIRAKYPWLRNVPYHWAGMIDLLQNYKLNLWAGMIDLLQNYKLNLYFRIVK</sequence>
<protein>
    <recommendedName>
        <fullName evidence="1">Reverse transcriptase zinc-binding domain-containing protein</fullName>
    </recommendedName>
</protein>
<evidence type="ECO:0000259" key="1">
    <source>
        <dbReference type="Pfam" id="PF13966"/>
    </source>
</evidence>
<organism evidence="2 3">
    <name type="scientific">Solanum tuberosum</name>
    <name type="common">Potato</name>
    <dbReference type="NCBI Taxonomy" id="4113"/>
    <lineage>
        <taxon>Eukaryota</taxon>
        <taxon>Viridiplantae</taxon>
        <taxon>Streptophyta</taxon>
        <taxon>Embryophyta</taxon>
        <taxon>Tracheophyta</taxon>
        <taxon>Spermatophyta</taxon>
        <taxon>Magnoliopsida</taxon>
        <taxon>eudicotyledons</taxon>
        <taxon>Gunneridae</taxon>
        <taxon>Pentapetalae</taxon>
        <taxon>asterids</taxon>
        <taxon>lamiids</taxon>
        <taxon>Solanales</taxon>
        <taxon>Solanaceae</taxon>
        <taxon>Solanoideae</taxon>
        <taxon>Solaneae</taxon>
        <taxon>Solanum</taxon>
    </lineage>
</organism>
<evidence type="ECO:0000313" key="2">
    <source>
        <dbReference type="EMBL" id="KAH0779037.1"/>
    </source>
</evidence>
<dbReference type="Pfam" id="PF13966">
    <property type="entry name" value="zf-RVT"/>
    <property type="match status" value="1"/>
</dbReference>
<evidence type="ECO:0000313" key="3">
    <source>
        <dbReference type="Proteomes" id="UP000826656"/>
    </source>
</evidence>
<proteinExistence type="predicted"/>
<dbReference type="Proteomes" id="UP000826656">
    <property type="component" value="Unassembled WGS sequence"/>
</dbReference>
<dbReference type="InterPro" id="IPR026960">
    <property type="entry name" value="RVT-Znf"/>
</dbReference>
<comment type="caution">
    <text evidence="2">The sequence shown here is derived from an EMBL/GenBank/DDBJ whole genome shotgun (WGS) entry which is preliminary data.</text>
</comment>
<keyword evidence="3" id="KW-1185">Reference proteome</keyword>